<evidence type="ECO:0000256" key="3">
    <source>
        <dbReference type="PROSITE-ProRule" id="PRU00175"/>
    </source>
</evidence>
<keyword evidence="4" id="KW-0812">Transmembrane</keyword>
<dbReference type="Gene3D" id="3.75.10.10">
    <property type="entry name" value="L-arginine/glycine Amidinotransferase, Chain A"/>
    <property type="match status" value="1"/>
</dbReference>
<organism evidence="6 7">
    <name type="scientific">Galdieria sulphuraria</name>
    <name type="common">Red alga</name>
    <dbReference type="NCBI Taxonomy" id="130081"/>
    <lineage>
        <taxon>Eukaryota</taxon>
        <taxon>Rhodophyta</taxon>
        <taxon>Bangiophyceae</taxon>
        <taxon>Galdieriales</taxon>
        <taxon>Galdieriaceae</taxon>
        <taxon>Galdieria</taxon>
    </lineage>
</organism>
<dbReference type="Gene3D" id="3.30.40.10">
    <property type="entry name" value="Zinc/RING finger domain, C3HC4 (zinc finger)"/>
    <property type="match status" value="1"/>
</dbReference>
<dbReference type="CDD" id="cd16454">
    <property type="entry name" value="RING-H2_PA-TM-RING"/>
    <property type="match status" value="1"/>
</dbReference>
<keyword evidence="4" id="KW-1133">Transmembrane helix</keyword>
<dbReference type="PANTHER" id="PTHR12737:SF9">
    <property type="entry name" value="DIMETHYLARGININASE"/>
    <property type="match status" value="1"/>
</dbReference>
<dbReference type="GO" id="GO:0006525">
    <property type="term" value="P:arginine metabolic process"/>
    <property type="evidence" value="ECO:0007669"/>
    <property type="project" value="TreeGrafter"/>
</dbReference>
<dbReference type="SUPFAM" id="SSF55909">
    <property type="entry name" value="Pentein"/>
    <property type="match status" value="1"/>
</dbReference>
<dbReference type="InterPro" id="IPR001841">
    <property type="entry name" value="Znf_RING"/>
</dbReference>
<dbReference type="STRING" id="130081.M2XU85"/>
<evidence type="ECO:0000259" key="5">
    <source>
        <dbReference type="PROSITE" id="PS50089"/>
    </source>
</evidence>
<protein>
    <submittedName>
        <fullName evidence="6">Dimethylargininase isoform 2</fullName>
        <ecNumber evidence="6">3.5.3.18</ecNumber>
    </submittedName>
</protein>
<evidence type="ECO:0000256" key="4">
    <source>
        <dbReference type="SAM" id="Phobius"/>
    </source>
</evidence>
<keyword evidence="3" id="KW-0862">Zinc</keyword>
<feature type="domain" description="RING-type" evidence="5">
    <location>
        <begin position="274"/>
        <end position="329"/>
    </location>
</feature>
<dbReference type="Gramene" id="EME26969">
    <property type="protein sequence ID" value="EME26969"/>
    <property type="gene ID" value="Gasu_54230"/>
</dbReference>
<dbReference type="Proteomes" id="UP000030680">
    <property type="component" value="Unassembled WGS sequence"/>
</dbReference>
<name>M2XU85_GALSU</name>
<keyword evidence="7" id="KW-1185">Reference proteome</keyword>
<dbReference type="InterPro" id="IPR033199">
    <property type="entry name" value="DDAH-like"/>
</dbReference>
<evidence type="ECO:0000313" key="7">
    <source>
        <dbReference type="Proteomes" id="UP000030680"/>
    </source>
</evidence>
<dbReference type="PROSITE" id="PS50089">
    <property type="entry name" value="ZF_RING_2"/>
    <property type="match status" value="1"/>
</dbReference>
<evidence type="ECO:0000256" key="1">
    <source>
        <dbReference type="ARBA" id="ARBA00008532"/>
    </source>
</evidence>
<dbReference type="GO" id="GO:0016597">
    <property type="term" value="F:amino acid binding"/>
    <property type="evidence" value="ECO:0007669"/>
    <property type="project" value="TreeGrafter"/>
</dbReference>
<evidence type="ECO:0000256" key="2">
    <source>
        <dbReference type="ARBA" id="ARBA00022801"/>
    </source>
</evidence>
<dbReference type="KEGG" id="gsl:Gasu_54230"/>
<dbReference type="EMBL" id="KB454539">
    <property type="protein sequence ID" value="EME26969.1"/>
    <property type="molecule type" value="Genomic_DNA"/>
</dbReference>
<sequence>MEDRSSQIPSGDSVETLVVEDWVDGVTLPERNFTESSTSDIPLVVADLVQTNPSSSVRNTLFSRTERSWCRRVWFWFLVLKLVGLSTSLWLFFIGVPVVTVILSIVLPVTLLGVAFILAFVLTTTVARNTRPYRRQNNQFNPTRLRSFRPETSSRQVFPLYESSFVWSPRNHTNRVIDWSELGVNSRSLRRFLEGLSEGTIQSLPTYIFSSNKDKRVCSSVSQKEECLDEAIQVDPIQASYPWNTFETCGEHFTSTIETKEPLKDEISDENLSCAICLERFRDGECLRILPCFHQFHMDCIDPWLKRKVLKSIDLKPFNLSQMSLCYSCAILRQVANTFDSCIKDPQYSERRILLSEARRQHSEYCSLLSSKVTQVVDICADDQLPDCVFVEDTAVVVGNIAVITHPAPTSRRQEVVEVERVLRNLGLQVCSVKDYGCNQVVLDGGDVLWTGRHLFVGVGERTNREAVQALRKCFESVDVVPIILDQVMHLKSAWQKHVRDVVLFRRLVRYPRDMKSYGYRKKRHMLPMSYIVMVLLSYRRDSQKQPDELPLV</sequence>
<dbReference type="SUPFAM" id="SSF57850">
    <property type="entry name" value="RING/U-box"/>
    <property type="match status" value="1"/>
</dbReference>
<dbReference type="Pfam" id="PF13639">
    <property type="entry name" value="zf-RING_2"/>
    <property type="match status" value="1"/>
</dbReference>
<dbReference type="eggNOG" id="KOG0800">
    <property type="taxonomic scope" value="Eukaryota"/>
</dbReference>
<dbReference type="GO" id="GO:0016403">
    <property type="term" value="F:dimethylargininase activity"/>
    <property type="evidence" value="ECO:0007669"/>
    <property type="project" value="UniProtKB-EC"/>
</dbReference>
<feature type="transmembrane region" description="Helical" evidence="4">
    <location>
        <begin position="73"/>
        <end position="95"/>
    </location>
</feature>
<dbReference type="Pfam" id="PF02274">
    <property type="entry name" value="ADI"/>
    <property type="match status" value="1"/>
</dbReference>
<dbReference type="GO" id="GO:0000052">
    <property type="term" value="P:citrulline metabolic process"/>
    <property type="evidence" value="ECO:0007669"/>
    <property type="project" value="TreeGrafter"/>
</dbReference>
<dbReference type="GO" id="GO:0008270">
    <property type="term" value="F:zinc ion binding"/>
    <property type="evidence" value="ECO:0007669"/>
    <property type="project" value="UniProtKB-KW"/>
</dbReference>
<dbReference type="EC" id="3.5.3.18" evidence="6"/>
<accession>M2XU85</accession>
<gene>
    <name evidence="6" type="ORF">Gasu_54230</name>
</gene>
<dbReference type="PANTHER" id="PTHR12737">
    <property type="entry name" value="DIMETHYLARGININE DIMETHYLAMINOHYDROLASE"/>
    <property type="match status" value="1"/>
</dbReference>
<evidence type="ECO:0000313" key="6">
    <source>
        <dbReference type="EMBL" id="EME26969.1"/>
    </source>
</evidence>
<dbReference type="SMART" id="SM00184">
    <property type="entry name" value="RING"/>
    <property type="match status" value="1"/>
</dbReference>
<feature type="transmembrane region" description="Helical" evidence="4">
    <location>
        <begin position="101"/>
        <end position="127"/>
    </location>
</feature>
<keyword evidence="3" id="KW-0863">Zinc-finger</keyword>
<proteinExistence type="inferred from homology"/>
<keyword evidence="4" id="KW-0472">Membrane</keyword>
<dbReference type="InterPro" id="IPR013083">
    <property type="entry name" value="Znf_RING/FYVE/PHD"/>
</dbReference>
<dbReference type="GeneID" id="17085913"/>
<dbReference type="AlphaFoldDB" id="M2XU85"/>
<comment type="similarity">
    <text evidence="1">Belongs to the DDAH family.</text>
</comment>
<dbReference type="OrthoDB" id="5936at2759"/>
<dbReference type="RefSeq" id="XP_005703489.1">
    <property type="nucleotide sequence ID" value="XM_005703432.1"/>
</dbReference>
<keyword evidence="2 6" id="KW-0378">Hydrolase</keyword>
<keyword evidence="3" id="KW-0479">Metal-binding</keyword>
<dbReference type="GO" id="GO:0045429">
    <property type="term" value="P:positive regulation of nitric oxide biosynthetic process"/>
    <property type="evidence" value="ECO:0007669"/>
    <property type="project" value="TreeGrafter"/>
</dbReference>
<reference evidence="7" key="1">
    <citation type="journal article" date="2013" name="Science">
        <title>Gene transfer from bacteria and archaea facilitated evolution of an extremophilic eukaryote.</title>
        <authorList>
            <person name="Schonknecht G."/>
            <person name="Chen W.H."/>
            <person name="Ternes C.M."/>
            <person name="Barbier G.G."/>
            <person name="Shrestha R.P."/>
            <person name="Stanke M."/>
            <person name="Brautigam A."/>
            <person name="Baker B.J."/>
            <person name="Banfield J.F."/>
            <person name="Garavito R.M."/>
            <person name="Carr K."/>
            <person name="Wilkerson C."/>
            <person name="Rensing S.A."/>
            <person name="Gagneul D."/>
            <person name="Dickenson N.E."/>
            <person name="Oesterhelt C."/>
            <person name="Lercher M.J."/>
            <person name="Weber A.P."/>
        </authorList>
    </citation>
    <scope>NUCLEOTIDE SEQUENCE [LARGE SCALE GENOMIC DNA]</scope>
    <source>
        <strain evidence="7">074W</strain>
    </source>
</reference>